<feature type="domain" description="Major facilitator superfamily (MFS) profile" evidence="10">
    <location>
        <begin position="71"/>
        <end position="503"/>
    </location>
</feature>
<evidence type="ECO:0000256" key="4">
    <source>
        <dbReference type="ARBA" id="ARBA00022692"/>
    </source>
</evidence>
<comment type="caution">
    <text evidence="11">The sequence shown here is derived from an EMBL/GenBank/DDBJ whole genome shotgun (WGS) entry which is preliminary data.</text>
</comment>
<feature type="compositionally biased region" description="Basic and acidic residues" evidence="8">
    <location>
        <begin position="536"/>
        <end position="548"/>
    </location>
</feature>
<dbReference type="InterPro" id="IPR036259">
    <property type="entry name" value="MFS_trans_sf"/>
</dbReference>
<feature type="transmembrane region" description="Helical" evidence="9">
    <location>
        <begin position="338"/>
        <end position="359"/>
    </location>
</feature>
<dbReference type="OrthoDB" id="446368at2759"/>
<sequence>MTSHGDIESLRRPAARAKHLSVLLDPAGADEAAIAQRYPGHGTPQSPFIVDFLPVDARNPVTFSRPFKWLITWLAAFSTLAVSFASSAYSGGITFIRAEFSVSSEVVILGVSMFVLGFAVGPLIWAPLSELYGRQRIFFITYMALTAFNAAAAAAPNMAALVVFRFLAGAFGSSPLTNSGGVIADMFSAEERGLATSVFSLAPFLGPALGPIASGFLGEAAGWRWIQGFMAIFSGLLWILYSAVCPETYVPFLLSERAAALSRKTGRCYVSKLDAGKPPTSVGARFATALSRPWLLLFREPIVLLTALYMALIYGTLYMCFAAFPIVFQQGRGWKPGIGGLTFCGIAVGSAIALLGNLVDDRRFRKVVLRHHGAPPPETRLPPALIGCCLIPFGLLWFAWTNGPTVHWAIPITASAFFAAGNVLVFLSLMNYIIDAYVIYAASALAANSVIRSLFGAIFPLFTPYMYQGLGTNWASSIPAFLALACVPLPFLFYRYGAAIRVRCKYAAEAAHMLDMVRAKQTQMTEDGATTEADEAEKTTTRDDGRVV</sequence>
<evidence type="ECO:0000256" key="1">
    <source>
        <dbReference type="ARBA" id="ARBA00004651"/>
    </source>
</evidence>
<dbReference type="CDD" id="cd17323">
    <property type="entry name" value="MFS_Tpo1_MDR_like"/>
    <property type="match status" value="1"/>
</dbReference>
<evidence type="ECO:0000256" key="9">
    <source>
        <dbReference type="SAM" id="Phobius"/>
    </source>
</evidence>
<evidence type="ECO:0000256" key="5">
    <source>
        <dbReference type="ARBA" id="ARBA00022989"/>
    </source>
</evidence>
<gene>
    <name evidence="11" type="ORF">GQ602_006511</name>
</gene>
<feature type="transmembrane region" description="Helical" evidence="9">
    <location>
        <begin position="137"/>
        <end position="156"/>
    </location>
</feature>
<dbReference type="PROSITE" id="PS50850">
    <property type="entry name" value="MFS"/>
    <property type="match status" value="1"/>
</dbReference>
<dbReference type="InterPro" id="IPR011701">
    <property type="entry name" value="MFS"/>
</dbReference>
<evidence type="ECO:0000256" key="3">
    <source>
        <dbReference type="ARBA" id="ARBA00022475"/>
    </source>
</evidence>
<reference evidence="11 12" key="1">
    <citation type="journal article" date="2020" name="G3 (Bethesda)">
        <title>Genetic Underpinnings of Host Manipulation by Ophiocordyceps as Revealed by Comparative Transcriptomics.</title>
        <authorList>
            <person name="Will I."/>
            <person name="Das B."/>
            <person name="Trinh T."/>
            <person name="Brachmann A."/>
            <person name="Ohm R.A."/>
            <person name="de Bekker C."/>
        </authorList>
    </citation>
    <scope>NUCLEOTIDE SEQUENCE [LARGE SCALE GENOMIC DNA]</scope>
    <source>
        <strain evidence="11 12">EC05</strain>
    </source>
</reference>
<feature type="transmembrane region" description="Helical" evidence="9">
    <location>
        <begin position="225"/>
        <end position="244"/>
    </location>
</feature>
<dbReference type="GO" id="GO:0022857">
    <property type="term" value="F:transmembrane transporter activity"/>
    <property type="evidence" value="ECO:0007669"/>
    <property type="project" value="InterPro"/>
</dbReference>
<feature type="transmembrane region" description="Helical" evidence="9">
    <location>
        <begin position="162"/>
        <end position="187"/>
    </location>
</feature>
<dbReference type="AlphaFoldDB" id="A0A8H4Q1C1"/>
<feature type="region of interest" description="Disordered" evidence="8">
    <location>
        <begin position="525"/>
        <end position="548"/>
    </location>
</feature>
<feature type="transmembrane region" description="Helical" evidence="9">
    <location>
        <begin position="106"/>
        <end position="125"/>
    </location>
</feature>
<evidence type="ECO:0000313" key="11">
    <source>
        <dbReference type="EMBL" id="KAF4581887.1"/>
    </source>
</evidence>
<keyword evidence="4 9" id="KW-0812">Transmembrane</keyword>
<evidence type="ECO:0000256" key="7">
    <source>
        <dbReference type="ARBA" id="ARBA00038459"/>
    </source>
</evidence>
<evidence type="ECO:0000256" key="8">
    <source>
        <dbReference type="SAM" id="MobiDB-lite"/>
    </source>
</evidence>
<feature type="transmembrane region" description="Helical" evidence="9">
    <location>
        <begin position="437"/>
        <end position="462"/>
    </location>
</feature>
<keyword evidence="12" id="KW-1185">Reference proteome</keyword>
<evidence type="ECO:0000259" key="10">
    <source>
        <dbReference type="PROSITE" id="PS50850"/>
    </source>
</evidence>
<evidence type="ECO:0000256" key="2">
    <source>
        <dbReference type="ARBA" id="ARBA00022448"/>
    </source>
</evidence>
<dbReference type="Pfam" id="PF07690">
    <property type="entry name" value="MFS_1"/>
    <property type="match status" value="1"/>
</dbReference>
<feature type="transmembrane region" description="Helical" evidence="9">
    <location>
        <begin position="474"/>
        <end position="494"/>
    </location>
</feature>
<comment type="similarity">
    <text evidence="7">Belongs to the major facilitator superfamily. DHA1 family. Polyamines/proton antiporter (TC 2.A.1.2.16) subfamily.</text>
</comment>
<comment type="subcellular location">
    <subcellularLocation>
        <location evidence="1">Cell membrane</location>
        <topology evidence="1">Multi-pass membrane protein</topology>
    </subcellularLocation>
</comment>
<dbReference type="InterPro" id="IPR020846">
    <property type="entry name" value="MFS_dom"/>
</dbReference>
<feature type="transmembrane region" description="Helical" evidence="9">
    <location>
        <begin position="302"/>
        <end position="326"/>
    </location>
</feature>
<name>A0A8H4Q1C1_9HYPO</name>
<proteinExistence type="inferred from homology"/>
<keyword evidence="3" id="KW-1003">Cell membrane</keyword>
<dbReference type="Proteomes" id="UP000562929">
    <property type="component" value="Unassembled WGS sequence"/>
</dbReference>
<accession>A0A8H4Q1C1</accession>
<evidence type="ECO:0000313" key="12">
    <source>
        <dbReference type="Proteomes" id="UP000562929"/>
    </source>
</evidence>
<dbReference type="GO" id="GO:0005886">
    <property type="term" value="C:plasma membrane"/>
    <property type="evidence" value="ECO:0007669"/>
    <property type="project" value="UniProtKB-SubCell"/>
</dbReference>
<dbReference type="Gene3D" id="1.20.1250.20">
    <property type="entry name" value="MFS general substrate transporter like domains"/>
    <property type="match status" value="1"/>
</dbReference>
<dbReference type="FunFam" id="1.20.1250.20:FF:000266">
    <property type="entry name" value="MFS multidrug transporter, putative"/>
    <property type="match status" value="1"/>
</dbReference>
<dbReference type="EMBL" id="JAACLJ010000008">
    <property type="protein sequence ID" value="KAF4581887.1"/>
    <property type="molecule type" value="Genomic_DNA"/>
</dbReference>
<feature type="transmembrane region" description="Helical" evidence="9">
    <location>
        <begin position="67"/>
        <end position="86"/>
    </location>
</feature>
<feature type="transmembrane region" description="Helical" evidence="9">
    <location>
        <begin position="406"/>
        <end position="430"/>
    </location>
</feature>
<dbReference type="SUPFAM" id="SSF103473">
    <property type="entry name" value="MFS general substrate transporter"/>
    <property type="match status" value="1"/>
</dbReference>
<evidence type="ECO:0000256" key="6">
    <source>
        <dbReference type="ARBA" id="ARBA00023136"/>
    </source>
</evidence>
<dbReference type="PANTHER" id="PTHR23502:SF186">
    <property type="entry name" value="MAJOR FACILITATOR SUPERFAMILY (MFS) PROFILE DOMAIN-CONTAINING PROTEIN"/>
    <property type="match status" value="1"/>
</dbReference>
<keyword evidence="2" id="KW-0813">Transport</keyword>
<protein>
    <submittedName>
        <fullName evidence="11">Multidrug resistance protein</fullName>
    </submittedName>
</protein>
<keyword evidence="5 9" id="KW-1133">Transmembrane helix</keyword>
<keyword evidence="6 9" id="KW-0472">Membrane</keyword>
<feature type="transmembrane region" description="Helical" evidence="9">
    <location>
        <begin position="194"/>
        <end position="213"/>
    </location>
</feature>
<organism evidence="11 12">
    <name type="scientific">Ophiocordyceps camponoti-floridani</name>
    <dbReference type="NCBI Taxonomy" id="2030778"/>
    <lineage>
        <taxon>Eukaryota</taxon>
        <taxon>Fungi</taxon>
        <taxon>Dikarya</taxon>
        <taxon>Ascomycota</taxon>
        <taxon>Pezizomycotina</taxon>
        <taxon>Sordariomycetes</taxon>
        <taxon>Hypocreomycetidae</taxon>
        <taxon>Hypocreales</taxon>
        <taxon>Ophiocordycipitaceae</taxon>
        <taxon>Ophiocordyceps</taxon>
    </lineage>
</organism>
<dbReference type="PANTHER" id="PTHR23502">
    <property type="entry name" value="MAJOR FACILITATOR SUPERFAMILY"/>
    <property type="match status" value="1"/>
</dbReference>